<dbReference type="InterPro" id="IPR024983">
    <property type="entry name" value="CHAT_dom"/>
</dbReference>
<dbReference type="PANTHER" id="PTHR10098">
    <property type="entry name" value="RAPSYN-RELATED"/>
    <property type="match status" value="1"/>
</dbReference>
<keyword evidence="1" id="KW-0472">Membrane</keyword>
<dbReference type="EMBL" id="SPSB01000001">
    <property type="protein sequence ID" value="TFV97454.1"/>
    <property type="molecule type" value="Genomic_DNA"/>
</dbReference>
<evidence type="ECO:0000259" key="2">
    <source>
        <dbReference type="Pfam" id="PF12770"/>
    </source>
</evidence>
<feature type="domain" description="CHAT" evidence="2">
    <location>
        <begin position="613"/>
        <end position="874"/>
    </location>
</feature>
<proteinExistence type="predicted"/>
<evidence type="ECO:0000256" key="1">
    <source>
        <dbReference type="SAM" id="Phobius"/>
    </source>
</evidence>
<name>A0A4Y9QY94_9BACT</name>
<dbReference type="OrthoDB" id="9771112at2"/>
<dbReference type="Pfam" id="PF12770">
    <property type="entry name" value="CHAT"/>
    <property type="match status" value="1"/>
</dbReference>
<keyword evidence="1" id="KW-1133">Transmembrane helix</keyword>
<reference evidence="3 4" key="1">
    <citation type="submission" date="2019-03" db="EMBL/GenBank/DDBJ databases">
        <title>Algoriphagus sp. nov, a new strain isolated from root system soil of mangrove plant Kandelia.</title>
        <authorList>
            <person name="Yin Q."/>
            <person name="Wang K."/>
            <person name="Song Z."/>
        </authorList>
    </citation>
    <scope>NUCLEOTIDE SEQUENCE [LARGE SCALE GENOMIC DNA]</scope>
    <source>
        <strain evidence="3 4">XY-J91</strain>
    </source>
</reference>
<dbReference type="RefSeq" id="WP_135070111.1">
    <property type="nucleotide sequence ID" value="NZ_SPSB01000001.1"/>
</dbReference>
<organism evidence="3 4">
    <name type="scientific">Algoriphagus kandeliae</name>
    <dbReference type="NCBI Taxonomy" id="2562278"/>
    <lineage>
        <taxon>Bacteria</taxon>
        <taxon>Pseudomonadati</taxon>
        <taxon>Bacteroidota</taxon>
        <taxon>Cytophagia</taxon>
        <taxon>Cytophagales</taxon>
        <taxon>Cyclobacteriaceae</taxon>
        <taxon>Algoriphagus</taxon>
    </lineage>
</organism>
<accession>A0A4Y9QY94</accession>
<gene>
    <name evidence="3" type="ORF">E4S40_02020</name>
</gene>
<protein>
    <submittedName>
        <fullName evidence="3">CHAT domain-containing protein</fullName>
    </submittedName>
</protein>
<dbReference type="Gene3D" id="1.25.40.10">
    <property type="entry name" value="Tetratricopeptide repeat domain"/>
    <property type="match status" value="2"/>
</dbReference>
<dbReference type="AlphaFoldDB" id="A0A4Y9QY94"/>
<evidence type="ECO:0000313" key="3">
    <source>
        <dbReference type="EMBL" id="TFV97454.1"/>
    </source>
</evidence>
<dbReference type="SMART" id="SM00028">
    <property type="entry name" value="TPR"/>
    <property type="match status" value="6"/>
</dbReference>
<feature type="transmembrane region" description="Helical" evidence="1">
    <location>
        <begin position="887"/>
        <end position="909"/>
    </location>
</feature>
<dbReference type="SUPFAM" id="SSF48452">
    <property type="entry name" value="TPR-like"/>
    <property type="match status" value="2"/>
</dbReference>
<comment type="caution">
    <text evidence="3">The sequence shown here is derived from an EMBL/GenBank/DDBJ whole genome shotgun (WGS) entry which is preliminary data.</text>
</comment>
<keyword evidence="1" id="KW-0812">Transmembrane</keyword>
<evidence type="ECO:0000313" key="4">
    <source>
        <dbReference type="Proteomes" id="UP000297647"/>
    </source>
</evidence>
<dbReference type="Proteomes" id="UP000297647">
    <property type="component" value="Unassembled WGS sequence"/>
</dbReference>
<dbReference type="InterPro" id="IPR019734">
    <property type="entry name" value="TPR_rpt"/>
</dbReference>
<keyword evidence="4" id="KW-1185">Reference proteome</keyword>
<dbReference type="InterPro" id="IPR011990">
    <property type="entry name" value="TPR-like_helical_dom_sf"/>
</dbReference>
<sequence length="911" mass="104608">MFKTLAPIFFCFLLILPFVGKSQSVEKLLRKADSLYQLPYPQEEDDLLAIEIYKQVLSEVPDVDLASAFVRASENLGSLLLLYNQQQEAADTYRRGINYAKAFGLADTLVYNSNLFLGEVLFRMSRLDSAILHLKEAERIQRDLISSALPERLFNALGVYYFETGNYLQSITYFDQAESYLGGEDPDYIQYARYSFLSNKASALYHLELYDSARTIYHQLLDWNINTNQIRLNLANTFLKENRGEDALAALNQIQNPGEGNILSFLNLLTKAYLQTNSLEKADSLLELTAYTLDRLGVPEKNYQRGTYFENKGTYYRMLNQDKEALTYFHQAVVELHPDFRNEDNFSNPSDLSLGMASISLFENLIAKAETAWLIFERESNQTYYTLGKETYQVAFSLADYLSSNFDNDEARIFLGDQVIEAYRNSIASLFSFYSKNPVEGYKNQAFIWAEQSKSSALRLGVLENKLKEDSGVPKSFLETEKELQQRIAINYRNQYESQDLSEIQDLKKEYNSLQIELSRTRERIKSFYPQAESRMEIDVKTIQQELTDGDILFSFFEGKEKLHLFILDESGLDWRLVSWDETKRNQVLDWKRNLRTWRGGMSYKSPEILSELSNAFFSNLEWDSKSVLMIIPHGVFSGVSFDEFPIGNEFLIQKIPISYQFTALQLRKMGQTEWEGESLFSFAPFSESQTELENLPALPGSYQEIENLPGEKFFGKEASKAQFLKEASQSRYLHLATHAIASGEESAVSFIAFYPSEDFRLFDSELSFQPLDGVELVFLSACETASGRFSESEGLVSLARSFAMSGVEELVSTLWLTEDQVAAYLSQRFYEHLEDGKNYAKALQLAKIELINDPQMAQFSEAPYWTNFILVGQLQYNSGKDRILRIVLYFGIFLLISGIVYAIAIRLFRE</sequence>